<comment type="caution">
    <text evidence="2">The sequence shown here is derived from an EMBL/GenBank/DDBJ whole genome shotgun (WGS) entry which is preliminary data.</text>
</comment>
<evidence type="ECO:0000313" key="2">
    <source>
        <dbReference type="EMBL" id="MBB4800049.1"/>
    </source>
</evidence>
<evidence type="ECO:0000259" key="1">
    <source>
        <dbReference type="PROSITE" id="PS51186"/>
    </source>
</evidence>
<accession>A0A7W7IT71</accession>
<dbReference type="InterPro" id="IPR051531">
    <property type="entry name" value="N-acetyltransferase"/>
</dbReference>
<dbReference type="AlphaFoldDB" id="A0A7W7IT71"/>
<dbReference type="EMBL" id="JACHLD010000001">
    <property type="protein sequence ID" value="MBB4800049.1"/>
    <property type="molecule type" value="Genomic_DNA"/>
</dbReference>
<dbReference type="GO" id="GO:0008999">
    <property type="term" value="F:protein-N-terminal-alanine acetyltransferase activity"/>
    <property type="evidence" value="ECO:0007669"/>
    <property type="project" value="UniProtKB-EC"/>
</dbReference>
<reference evidence="2 3" key="1">
    <citation type="submission" date="2020-08" db="EMBL/GenBank/DDBJ databases">
        <title>Functional genomics of gut bacteria from endangered species of beetles.</title>
        <authorList>
            <person name="Carlos-Shanley C."/>
        </authorList>
    </citation>
    <scope>NUCLEOTIDE SEQUENCE [LARGE SCALE GENOMIC DNA]</scope>
    <source>
        <strain evidence="2 3">S00142</strain>
    </source>
</reference>
<dbReference type="PANTHER" id="PTHR43792">
    <property type="entry name" value="GNAT FAMILY, PUTATIVE (AFU_ORTHOLOGUE AFUA_3G00765)-RELATED-RELATED"/>
    <property type="match status" value="1"/>
</dbReference>
<dbReference type="InterPro" id="IPR016181">
    <property type="entry name" value="Acyl_CoA_acyltransferase"/>
</dbReference>
<dbReference type="Gene3D" id="3.40.630.30">
    <property type="match status" value="1"/>
</dbReference>
<dbReference type="CDD" id="cd04301">
    <property type="entry name" value="NAT_SF"/>
    <property type="match status" value="1"/>
</dbReference>
<name>A0A7W7IT71_9FLAO</name>
<dbReference type="Pfam" id="PF13302">
    <property type="entry name" value="Acetyltransf_3"/>
    <property type="match status" value="1"/>
</dbReference>
<dbReference type="RefSeq" id="WP_184157680.1">
    <property type="nucleotide sequence ID" value="NZ_JACHLD010000001.1"/>
</dbReference>
<dbReference type="SUPFAM" id="SSF55729">
    <property type="entry name" value="Acyl-CoA N-acyltransferases (Nat)"/>
    <property type="match status" value="1"/>
</dbReference>
<dbReference type="EC" id="2.3.1.267" evidence="2"/>
<keyword evidence="2" id="KW-0012">Acyltransferase</keyword>
<gene>
    <name evidence="2" type="ORF">HNP37_000088</name>
</gene>
<sequence>MELNFKDFPKLVTERLVLRNIEKTDVALIHKLHSDAIVNAFVGRENSSSLKKAEEYIIKMQNLIAKNECIYWIITEKGNNDLIGSICLWNFDIENEIVEIGYEMLSEFQGKGIMTEAIKKVIEYAFEKIKAKIITAFPSSDNINSVSILKKMNFELENKKYNNTHENIKNLVTYTLRNSLIKNQNR</sequence>
<keyword evidence="2" id="KW-0808">Transferase</keyword>
<feature type="domain" description="N-acetyltransferase" evidence="1">
    <location>
        <begin position="16"/>
        <end position="172"/>
    </location>
</feature>
<keyword evidence="3" id="KW-1185">Reference proteome</keyword>
<dbReference type="InterPro" id="IPR000182">
    <property type="entry name" value="GNAT_dom"/>
</dbReference>
<dbReference type="PROSITE" id="PS51186">
    <property type="entry name" value="GNAT"/>
    <property type="match status" value="1"/>
</dbReference>
<proteinExistence type="predicted"/>
<dbReference type="Proteomes" id="UP000561681">
    <property type="component" value="Unassembled WGS sequence"/>
</dbReference>
<organism evidence="2 3">
    <name type="scientific">Flavobacterium nitrogenifigens</name>
    <dbReference type="NCBI Taxonomy" id="1617283"/>
    <lineage>
        <taxon>Bacteria</taxon>
        <taxon>Pseudomonadati</taxon>
        <taxon>Bacteroidota</taxon>
        <taxon>Flavobacteriia</taxon>
        <taxon>Flavobacteriales</taxon>
        <taxon>Flavobacteriaceae</taxon>
        <taxon>Flavobacterium</taxon>
    </lineage>
</organism>
<evidence type="ECO:0000313" key="3">
    <source>
        <dbReference type="Proteomes" id="UP000561681"/>
    </source>
</evidence>
<protein>
    <submittedName>
        <fullName evidence="2">Ribosomal-protein-alanine N-acetyltransferase</fullName>
        <ecNumber evidence="2">2.3.1.267</ecNumber>
    </submittedName>
</protein>